<dbReference type="AlphaFoldDB" id="A0A3A2ZHU8"/>
<feature type="domain" description="Xylanolytic transcriptional activator regulatory" evidence="2">
    <location>
        <begin position="221"/>
        <end position="294"/>
    </location>
</feature>
<dbReference type="Pfam" id="PF04082">
    <property type="entry name" value="Fungal_trans"/>
    <property type="match status" value="1"/>
</dbReference>
<dbReference type="InterPro" id="IPR007219">
    <property type="entry name" value="XnlR_reg_dom"/>
</dbReference>
<dbReference type="GO" id="GO:0003677">
    <property type="term" value="F:DNA binding"/>
    <property type="evidence" value="ECO:0007669"/>
    <property type="project" value="InterPro"/>
</dbReference>
<protein>
    <recommendedName>
        <fullName evidence="2">Xylanolytic transcriptional activator regulatory domain-containing protein</fullName>
    </recommendedName>
</protein>
<dbReference type="PANTHER" id="PTHR46910:SF17">
    <property type="entry name" value="SCFA-RELATED"/>
    <property type="match status" value="1"/>
</dbReference>
<comment type="caution">
    <text evidence="3">The sequence shown here is derived from an EMBL/GenBank/DDBJ whole genome shotgun (WGS) entry which is preliminary data.</text>
</comment>
<evidence type="ECO:0000259" key="2">
    <source>
        <dbReference type="SMART" id="SM00906"/>
    </source>
</evidence>
<dbReference type="SMART" id="SM00906">
    <property type="entry name" value="Fungal_trans"/>
    <property type="match status" value="1"/>
</dbReference>
<keyword evidence="1" id="KW-0539">Nucleus</keyword>
<keyword evidence="4" id="KW-1185">Reference proteome</keyword>
<evidence type="ECO:0000313" key="4">
    <source>
        <dbReference type="Proteomes" id="UP000266188"/>
    </source>
</evidence>
<dbReference type="EMBL" id="MVGC01000159">
    <property type="protein sequence ID" value="RJE22616.1"/>
    <property type="molecule type" value="Genomic_DNA"/>
</dbReference>
<evidence type="ECO:0000256" key="1">
    <source>
        <dbReference type="ARBA" id="ARBA00023242"/>
    </source>
</evidence>
<reference evidence="4" key="1">
    <citation type="submission" date="2017-02" db="EMBL/GenBank/DDBJ databases">
        <authorList>
            <person name="Tafer H."/>
            <person name="Lopandic K."/>
        </authorList>
    </citation>
    <scope>NUCLEOTIDE SEQUENCE [LARGE SCALE GENOMIC DNA]</scope>
    <source>
        <strain evidence="4">CBS 366.77</strain>
    </source>
</reference>
<organism evidence="3 4">
    <name type="scientific">Aspergillus sclerotialis</name>
    <dbReference type="NCBI Taxonomy" id="2070753"/>
    <lineage>
        <taxon>Eukaryota</taxon>
        <taxon>Fungi</taxon>
        <taxon>Dikarya</taxon>
        <taxon>Ascomycota</taxon>
        <taxon>Pezizomycotina</taxon>
        <taxon>Eurotiomycetes</taxon>
        <taxon>Eurotiomycetidae</taxon>
        <taxon>Eurotiales</taxon>
        <taxon>Aspergillaceae</taxon>
        <taxon>Aspergillus</taxon>
        <taxon>Aspergillus subgen. Polypaecilum</taxon>
    </lineage>
</organism>
<dbReference type="GO" id="GO:0008270">
    <property type="term" value="F:zinc ion binding"/>
    <property type="evidence" value="ECO:0007669"/>
    <property type="project" value="InterPro"/>
</dbReference>
<dbReference type="Proteomes" id="UP000266188">
    <property type="component" value="Unassembled WGS sequence"/>
</dbReference>
<sequence length="644" mass="71836">MQLIRSLTKDSVINVDRANYVRTGTTEPAVTANVQAGDTPGYEEKAVLPEQSIVELSTHFFSRDYPAYDTSALPGGKEMAGPVSPSVGPWQDVIGQPLPPREVLDSLIGQFFNSVNWFMMVFHEEHFRRRYESLIVSTQGEPANNNFLWLVMLVLGIGAYYSSLGARSGHEESSLRQFSEDLFVQVEHRFCRIIGSPNIEAVQICILLGSFRLFNGRPTAGLGILGSGVKVAQVIGLHRESMWKGISDVNRELRRRTWWALEIFDKYAAIAFGRPCTIDESNCSIAPPVDLRLAGQLDSDQSALLEYHKRKFELYRLMGPFLGRRNQADRLETVRNLHDQLRDWERRLPSSLRLQSFKDDVPSERPPLRQLQALALQLTYDNLQIILHRSVAFGDSCDTMHYSDAPAHMQGSSFHREQLLQAALRTSELGHYNHLLQACRKTHAAMHVGICLFTAGVVLCAICLSQPLSIISQRAKTGIMAILRLHRDSFSAQHILSAQSVRILEDSVAAVMQFEQHFILGNPRPRLVNTQPGSSSKGDVVGSTNQNSFQVADNSQPAESEAFLAPLQEVFAHHLQDGALGSQPANSTVTDQTPTTIDGSYEEMPMLGPPNFSWNGDLYSMTDPGFADANQLWLWSDSPLSDLF</sequence>
<dbReference type="GO" id="GO:0006351">
    <property type="term" value="P:DNA-templated transcription"/>
    <property type="evidence" value="ECO:0007669"/>
    <property type="project" value="InterPro"/>
</dbReference>
<accession>A0A3A2ZHU8</accession>
<dbReference type="STRING" id="2070753.A0A3A2ZHU8"/>
<gene>
    <name evidence="3" type="ORF">PHISCL_05039</name>
</gene>
<dbReference type="GO" id="GO:0003700">
    <property type="term" value="F:DNA-binding transcription factor activity"/>
    <property type="evidence" value="ECO:0007669"/>
    <property type="project" value="InterPro"/>
</dbReference>
<dbReference type="PANTHER" id="PTHR46910">
    <property type="entry name" value="TRANSCRIPTION FACTOR PDR1"/>
    <property type="match status" value="1"/>
</dbReference>
<dbReference type="CDD" id="cd12148">
    <property type="entry name" value="fungal_TF_MHR"/>
    <property type="match status" value="1"/>
</dbReference>
<dbReference type="OrthoDB" id="3266505at2759"/>
<evidence type="ECO:0000313" key="3">
    <source>
        <dbReference type="EMBL" id="RJE22616.1"/>
    </source>
</evidence>
<dbReference type="InterPro" id="IPR050987">
    <property type="entry name" value="AtrR-like"/>
</dbReference>
<proteinExistence type="predicted"/>
<name>A0A3A2ZHU8_9EURO</name>